<evidence type="ECO:0000313" key="3">
    <source>
        <dbReference type="EMBL" id="OGF15823.1"/>
    </source>
</evidence>
<accession>A0A1F5RNR8</accession>
<dbReference type="InterPro" id="IPR001296">
    <property type="entry name" value="Glyco_trans_1"/>
</dbReference>
<dbReference type="Gene3D" id="3.40.50.2000">
    <property type="entry name" value="Glycogen Phosphorylase B"/>
    <property type="match status" value="2"/>
</dbReference>
<gene>
    <name evidence="3" type="ORF">A3D54_01225</name>
</gene>
<dbReference type="SUPFAM" id="SSF53756">
    <property type="entry name" value="UDP-Glycosyltransferase/glycogen phosphorylase"/>
    <property type="match status" value="1"/>
</dbReference>
<dbReference type="Pfam" id="PF00534">
    <property type="entry name" value="Glycos_transf_1"/>
    <property type="match status" value="1"/>
</dbReference>
<evidence type="ECO:0000256" key="1">
    <source>
        <dbReference type="ARBA" id="ARBA00022679"/>
    </source>
</evidence>
<dbReference type="EMBL" id="MFFU01000052">
    <property type="protein sequence ID" value="OGF15823.1"/>
    <property type="molecule type" value="Genomic_DNA"/>
</dbReference>
<keyword evidence="1" id="KW-0808">Transferase</keyword>
<reference evidence="3 4" key="1">
    <citation type="journal article" date="2016" name="Nat. Commun.">
        <title>Thousands of microbial genomes shed light on interconnected biogeochemical processes in an aquifer system.</title>
        <authorList>
            <person name="Anantharaman K."/>
            <person name="Brown C.T."/>
            <person name="Hug L.A."/>
            <person name="Sharon I."/>
            <person name="Castelle C.J."/>
            <person name="Probst A.J."/>
            <person name="Thomas B.C."/>
            <person name="Singh A."/>
            <person name="Wilkins M.J."/>
            <person name="Karaoz U."/>
            <person name="Brodie E.L."/>
            <person name="Williams K.H."/>
            <person name="Hubbard S.S."/>
            <person name="Banfield J.F."/>
        </authorList>
    </citation>
    <scope>NUCLEOTIDE SEQUENCE [LARGE SCALE GENOMIC DNA]</scope>
</reference>
<feature type="domain" description="Glycosyl transferase family 1" evidence="2">
    <location>
        <begin position="236"/>
        <end position="400"/>
    </location>
</feature>
<proteinExistence type="predicted"/>
<sequence length="419" mass="47048">MIIGIDASRATREQKTGVEWYAHHVIENLVKLDVQNQFVLYCDKKPDDWLKKLGERPNVKIKYLRWPFKFFWTQGRLSLEMLLCKLHGIPARLAACLPVGRVGMAFAGMTKERPDVLFIPASAMPIIHPKNTVAAIHDAGFMQYPESYGRRQRRYLKWSTRFAVKYAKKIITISEFSKQELVKYFFIPSYSPPLKEGENLADKVFVTHLGYDATKFKVIENREAVNNVLAKYGISQPFVLSVGRLEYKKNTGGLIKAWTMLKNTPSSSSPGVGGGGHKLVLAGSPGYGWPEIEKLIKKNNLQNNIIILNYVSHNDLPYLYNGATALVFPSLYEGFGLPLLEAFACGTPVIAAQAGSLPEVGGEAALYVNPDDIEALAQAMGNILKDANLRQELINKGRERAEQFEWEKCARETLHILND</sequence>
<evidence type="ECO:0000259" key="2">
    <source>
        <dbReference type="Pfam" id="PF00534"/>
    </source>
</evidence>
<protein>
    <recommendedName>
        <fullName evidence="2">Glycosyl transferase family 1 domain-containing protein</fullName>
    </recommendedName>
</protein>
<dbReference type="GO" id="GO:0016757">
    <property type="term" value="F:glycosyltransferase activity"/>
    <property type="evidence" value="ECO:0007669"/>
    <property type="project" value="InterPro"/>
</dbReference>
<dbReference type="GO" id="GO:0009103">
    <property type="term" value="P:lipopolysaccharide biosynthetic process"/>
    <property type="evidence" value="ECO:0007669"/>
    <property type="project" value="TreeGrafter"/>
</dbReference>
<dbReference type="FunFam" id="3.40.50.2000:FF:000119">
    <property type="entry name" value="Glycosyl transferase group 1"/>
    <property type="match status" value="1"/>
</dbReference>
<dbReference type="PANTHER" id="PTHR46401">
    <property type="entry name" value="GLYCOSYLTRANSFERASE WBBK-RELATED"/>
    <property type="match status" value="1"/>
</dbReference>
<comment type="caution">
    <text evidence="3">The sequence shown here is derived from an EMBL/GenBank/DDBJ whole genome shotgun (WGS) entry which is preliminary data.</text>
</comment>
<dbReference type="AlphaFoldDB" id="A0A1F5RNR8"/>
<dbReference type="PANTHER" id="PTHR46401:SF2">
    <property type="entry name" value="GLYCOSYLTRANSFERASE WBBK-RELATED"/>
    <property type="match status" value="1"/>
</dbReference>
<dbReference type="CDD" id="cd03809">
    <property type="entry name" value="GT4_MtfB-like"/>
    <property type="match status" value="1"/>
</dbReference>
<dbReference type="Proteomes" id="UP000177691">
    <property type="component" value="Unassembled WGS sequence"/>
</dbReference>
<name>A0A1F5RNR8_9BACT</name>
<evidence type="ECO:0000313" key="4">
    <source>
        <dbReference type="Proteomes" id="UP000177691"/>
    </source>
</evidence>
<organism evidence="3 4">
    <name type="scientific">Candidatus Falkowbacteria bacterium RIFCSPHIGHO2_02_FULL_45_15</name>
    <dbReference type="NCBI Taxonomy" id="1797987"/>
    <lineage>
        <taxon>Bacteria</taxon>
        <taxon>Candidatus Falkowiibacteriota</taxon>
    </lineage>
</organism>